<comment type="caution">
    <text evidence="3">The sequence shown here is derived from an EMBL/GenBank/DDBJ whole genome shotgun (WGS) entry which is preliminary data.</text>
</comment>
<dbReference type="Proteomes" id="UP001597183">
    <property type="component" value="Unassembled WGS sequence"/>
</dbReference>
<proteinExistence type="predicted"/>
<keyword evidence="4" id="KW-1185">Reference proteome</keyword>
<gene>
    <name evidence="3" type="ORF">ACFQ5G_54355</name>
</gene>
<accession>A0ABW4AVZ4</accession>
<evidence type="ECO:0000256" key="1">
    <source>
        <dbReference type="SAM" id="MobiDB-lite"/>
    </source>
</evidence>
<feature type="transmembrane region" description="Helical" evidence="2">
    <location>
        <begin position="88"/>
        <end position="109"/>
    </location>
</feature>
<organism evidence="3 4">
    <name type="scientific">Actinoplanes sichuanensis</name>
    <dbReference type="NCBI Taxonomy" id="512349"/>
    <lineage>
        <taxon>Bacteria</taxon>
        <taxon>Bacillati</taxon>
        <taxon>Actinomycetota</taxon>
        <taxon>Actinomycetes</taxon>
        <taxon>Micromonosporales</taxon>
        <taxon>Micromonosporaceae</taxon>
        <taxon>Actinoplanes</taxon>
    </lineage>
</organism>
<feature type="transmembrane region" description="Helical" evidence="2">
    <location>
        <begin position="327"/>
        <end position="345"/>
    </location>
</feature>
<feature type="compositionally biased region" description="Low complexity" evidence="1">
    <location>
        <begin position="389"/>
        <end position="402"/>
    </location>
</feature>
<reference evidence="4" key="1">
    <citation type="journal article" date="2019" name="Int. J. Syst. Evol. Microbiol.">
        <title>The Global Catalogue of Microorganisms (GCM) 10K type strain sequencing project: providing services to taxonomists for standard genome sequencing and annotation.</title>
        <authorList>
            <consortium name="The Broad Institute Genomics Platform"/>
            <consortium name="The Broad Institute Genome Sequencing Center for Infectious Disease"/>
            <person name="Wu L."/>
            <person name="Ma J."/>
        </authorList>
    </citation>
    <scope>NUCLEOTIDE SEQUENCE [LARGE SCALE GENOMIC DNA]</scope>
    <source>
        <strain evidence="4">CCM 7526</strain>
    </source>
</reference>
<evidence type="ECO:0000313" key="3">
    <source>
        <dbReference type="EMBL" id="MFD1374372.1"/>
    </source>
</evidence>
<evidence type="ECO:0000256" key="2">
    <source>
        <dbReference type="SAM" id="Phobius"/>
    </source>
</evidence>
<feature type="transmembrane region" description="Helical" evidence="2">
    <location>
        <begin position="206"/>
        <end position="227"/>
    </location>
</feature>
<keyword evidence="2" id="KW-1133">Transmembrane helix</keyword>
<feature type="region of interest" description="Disordered" evidence="1">
    <location>
        <begin position="381"/>
        <end position="402"/>
    </location>
</feature>
<protein>
    <submittedName>
        <fullName evidence="3">Uncharacterized protein</fullName>
    </submittedName>
</protein>
<sequence length="402" mass="43758">MDPKVQAALARRTEWWLIHQGLPKFIAKQTLRTHTLPRMFPLLSFCVLTVPIPNDWLALAVATIGSAALWLVVTRAGRRPPPVLPRWVAALLLITYVAVPLGAVALEVAKDMAAVKADTELESDAAVQGFFAILAVIALGLVFAVANVATRYGLVSLVLHSVRHVAGDLRNSFGLLGRALPMLLFIVVFLFFTADIWQLANRIPVWRLAGICAMFVAVTLFAIAARLREEIRDIERSMAPDRLIAACQRTPLEAVAPALASTALLPPLRPSEQRNILLILGTRQLIRAAVVGVAVFGFFVVFGLVAVNQATAQLWTESTQPTSFEPAMVKVAALLAGFSVMYFAVSSMTHSEFRQRYFAGILDDVSRVLAVRAVYHALLQTPEPPETTPPRAETPHPATAIA</sequence>
<name>A0ABW4AVZ4_9ACTN</name>
<evidence type="ECO:0000313" key="4">
    <source>
        <dbReference type="Proteomes" id="UP001597183"/>
    </source>
</evidence>
<keyword evidence="2" id="KW-0812">Transmembrane</keyword>
<dbReference type="EMBL" id="JBHTMK010000082">
    <property type="protein sequence ID" value="MFD1374372.1"/>
    <property type="molecule type" value="Genomic_DNA"/>
</dbReference>
<keyword evidence="2" id="KW-0472">Membrane</keyword>
<dbReference type="RefSeq" id="WP_317795755.1">
    <property type="nucleotide sequence ID" value="NZ_AP028461.1"/>
</dbReference>
<feature type="transmembrane region" description="Helical" evidence="2">
    <location>
        <begin position="175"/>
        <end position="194"/>
    </location>
</feature>
<feature type="transmembrane region" description="Helical" evidence="2">
    <location>
        <begin position="56"/>
        <end position="76"/>
    </location>
</feature>
<feature type="transmembrane region" description="Helical" evidence="2">
    <location>
        <begin position="129"/>
        <end position="154"/>
    </location>
</feature>
<feature type="transmembrane region" description="Helical" evidence="2">
    <location>
        <begin position="285"/>
        <end position="307"/>
    </location>
</feature>